<comment type="caution">
    <text evidence="2">The sequence shown here is derived from an EMBL/GenBank/DDBJ whole genome shotgun (WGS) entry which is preliminary data.</text>
</comment>
<dbReference type="RefSeq" id="WP_163943840.1">
    <property type="nucleotide sequence ID" value="NZ_JAAHBU010000108.1"/>
</dbReference>
<evidence type="ECO:0000313" key="1">
    <source>
        <dbReference type="EMBL" id="NER59804.1"/>
    </source>
</evidence>
<dbReference type="EMBL" id="JAAHBV010000127">
    <property type="protein sequence ID" value="NER59804.1"/>
    <property type="molecule type" value="Genomic_DNA"/>
</dbReference>
<evidence type="ECO:0000313" key="4">
    <source>
        <dbReference type="Proteomes" id="UP000482634"/>
    </source>
</evidence>
<reference evidence="3 4" key="1">
    <citation type="submission" date="2020-02" db="EMBL/GenBank/DDBJ databases">
        <title>Broccoli isolated Pseudomonas sp.</title>
        <authorList>
            <person name="Fujikawa T."/>
            <person name="Sawada H."/>
        </authorList>
    </citation>
    <scope>NUCLEOTIDE SEQUENCE [LARGE SCALE GENOMIC DNA]</scope>
    <source>
        <strain evidence="2 4">MAFF212427</strain>
        <strain evidence="1 3">MAFF212428</strain>
    </source>
</reference>
<evidence type="ECO:0000313" key="3">
    <source>
        <dbReference type="Proteomes" id="UP000480410"/>
    </source>
</evidence>
<dbReference type="Proteomes" id="UP000482634">
    <property type="component" value="Unassembled WGS sequence"/>
</dbReference>
<evidence type="ECO:0000313" key="2">
    <source>
        <dbReference type="EMBL" id="NER64033.1"/>
    </source>
</evidence>
<protein>
    <submittedName>
        <fullName evidence="2">Uncharacterized protein</fullName>
    </submittedName>
</protein>
<dbReference type="Proteomes" id="UP000480410">
    <property type="component" value="Unassembled WGS sequence"/>
</dbReference>
<name>A0A6B3NQS7_9PSED</name>
<dbReference type="AlphaFoldDB" id="A0A6B3NQS7"/>
<gene>
    <name evidence="1" type="ORF">G3435_07030</name>
    <name evidence="2" type="ORF">G3436_09175</name>
</gene>
<accession>A0A6B3NQS7</accession>
<accession>A0A6M0CVJ9</accession>
<proteinExistence type="predicted"/>
<organism evidence="2 4">
    <name type="scientific">Pseudomonas brassicae</name>
    <dbReference type="NCBI Taxonomy" id="2708063"/>
    <lineage>
        <taxon>Bacteria</taxon>
        <taxon>Pseudomonadati</taxon>
        <taxon>Pseudomonadota</taxon>
        <taxon>Gammaproteobacteria</taxon>
        <taxon>Pseudomonadales</taxon>
        <taxon>Pseudomonadaceae</taxon>
        <taxon>Pseudomonas</taxon>
    </lineage>
</organism>
<sequence>MIRPSRMHCQKPKRRMRKLDLNIICDVCGMSRAHGNHQKCSKQRQAINAELHLQETQE</sequence>
<dbReference type="EMBL" id="JAAHBU010000108">
    <property type="protein sequence ID" value="NER64033.1"/>
    <property type="molecule type" value="Genomic_DNA"/>
</dbReference>
<keyword evidence="4" id="KW-1185">Reference proteome</keyword>